<dbReference type="AlphaFoldDB" id="A0A411ECM4"/>
<accession>A0A411ECM4</accession>
<sequence length="164" mass="19383">MLKKIGIVLIFAFVVLQFFRPEKNNSNDLTYDITTKYEVPEEVEKIMRVSCNDCHSNNTVYPWYAEIQPVGWWLNDHIEHGKGHLNFSEFTKRPIAIQNHKFEETVEMVEEKEMPLDSYTNFGLHPEANLTDEQRRLIIKWAKDQMTYLAKTYPADSLVMPSRR</sequence>
<feature type="domain" description="Haem-binding" evidence="1">
    <location>
        <begin position="10"/>
        <end position="146"/>
    </location>
</feature>
<dbReference type="Pfam" id="PF14376">
    <property type="entry name" value="Haem_bd"/>
    <property type="match status" value="1"/>
</dbReference>
<organism evidence="2 3">
    <name type="scientific">Muriicola soli</name>
    <dbReference type="NCBI Taxonomy" id="2507538"/>
    <lineage>
        <taxon>Bacteria</taxon>
        <taxon>Pseudomonadati</taxon>
        <taxon>Bacteroidota</taxon>
        <taxon>Flavobacteriia</taxon>
        <taxon>Flavobacteriales</taxon>
        <taxon>Flavobacteriaceae</taxon>
        <taxon>Muriicola</taxon>
    </lineage>
</organism>
<dbReference type="InterPro" id="IPR025992">
    <property type="entry name" value="Haem-bd"/>
</dbReference>
<dbReference type="OrthoDB" id="196738at2"/>
<proteinExistence type="predicted"/>
<gene>
    <name evidence="2" type="ORF">EQY75_12705</name>
</gene>
<dbReference type="EMBL" id="CP035544">
    <property type="protein sequence ID" value="QBA65314.1"/>
    <property type="molecule type" value="Genomic_DNA"/>
</dbReference>
<evidence type="ECO:0000313" key="2">
    <source>
        <dbReference type="EMBL" id="QBA65314.1"/>
    </source>
</evidence>
<dbReference type="SMART" id="SM01235">
    <property type="entry name" value="Haem_bd"/>
    <property type="match status" value="1"/>
</dbReference>
<dbReference type="Proteomes" id="UP000290889">
    <property type="component" value="Chromosome"/>
</dbReference>
<reference evidence="2 3" key="1">
    <citation type="submission" date="2019-01" db="EMBL/GenBank/DDBJ databases">
        <title>Muriicola soli sp. nov., isolated from soil.</title>
        <authorList>
            <person name="Kang H.J."/>
            <person name="Kim S.B."/>
        </authorList>
    </citation>
    <scope>NUCLEOTIDE SEQUENCE [LARGE SCALE GENOMIC DNA]</scope>
    <source>
        <strain evidence="2 3">MMS17-SY002</strain>
    </source>
</reference>
<evidence type="ECO:0000259" key="1">
    <source>
        <dbReference type="SMART" id="SM01235"/>
    </source>
</evidence>
<protein>
    <submittedName>
        <fullName evidence="2">Cytochrome C</fullName>
    </submittedName>
</protein>
<dbReference type="RefSeq" id="WP_129606428.1">
    <property type="nucleotide sequence ID" value="NZ_CP035544.1"/>
</dbReference>
<evidence type="ECO:0000313" key="3">
    <source>
        <dbReference type="Proteomes" id="UP000290889"/>
    </source>
</evidence>
<name>A0A411ECM4_9FLAO</name>
<keyword evidence="3" id="KW-1185">Reference proteome</keyword>
<dbReference type="KEGG" id="mur:EQY75_12705"/>